<evidence type="ECO:0000256" key="1">
    <source>
        <dbReference type="ARBA" id="ARBA00004477"/>
    </source>
</evidence>
<comment type="subunit">
    <text evidence="3">Component of the ER membrane protein complex (EMC).</text>
</comment>
<feature type="transmembrane region" description="Helical" evidence="8">
    <location>
        <begin position="44"/>
        <end position="63"/>
    </location>
</feature>
<evidence type="ECO:0000256" key="6">
    <source>
        <dbReference type="ARBA" id="ARBA00022989"/>
    </source>
</evidence>
<dbReference type="AlphaFoldDB" id="A0ABD1EKZ2"/>
<keyword evidence="4 8" id="KW-0812">Transmembrane</keyword>
<keyword evidence="10" id="KW-1185">Reference proteome</keyword>
<proteinExistence type="inferred from homology"/>
<comment type="similarity">
    <text evidence="2 8">Belongs to the membrane magnesium transporter (TC 1.A.67) family.</text>
</comment>
<keyword evidence="8" id="KW-0813">Transport</keyword>
<keyword evidence="8" id="KW-0967">Endosome</keyword>
<sequence>MAVVPKIILTIGFFSIFHAALSAVQHRSYLRINELQFTRLPTDIIVQTLISLVIIMYGVLNVAGDFKVIKASAGLDNKSWETFRNITSFYTFSHRGRSIAVDYES</sequence>
<keyword evidence="8" id="KW-0460">Magnesium</keyword>
<name>A0ABD1EKZ2_HYPHA</name>
<dbReference type="GO" id="GO:0031901">
    <property type="term" value="C:early endosome membrane"/>
    <property type="evidence" value="ECO:0007669"/>
    <property type="project" value="UniProtKB-SubCell"/>
</dbReference>
<protein>
    <recommendedName>
        <fullName evidence="8">Membrane magnesium transporter</fullName>
    </recommendedName>
</protein>
<evidence type="ECO:0000313" key="10">
    <source>
        <dbReference type="Proteomes" id="UP001566132"/>
    </source>
</evidence>
<dbReference type="PANTHER" id="PTHR21181:SF7">
    <property type="entry name" value="ER MEMBRANE PROTEIN COMPLEX SUBUNIT 5"/>
    <property type="match status" value="1"/>
</dbReference>
<dbReference type="GO" id="GO:0072546">
    <property type="term" value="C:EMC complex"/>
    <property type="evidence" value="ECO:0007669"/>
    <property type="project" value="UniProtKB-UniRule"/>
</dbReference>
<reference evidence="9 10" key="1">
    <citation type="submission" date="2024-05" db="EMBL/GenBank/DDBJ databases">
        <title>Genetic variation in Jamaican populations of the coffee berry borer (Hypothenemus hampei).</title>
        <authorList>
            <person name="Errbii M."/>
            <person name="Myrie A."/>
        </authorList>
    </citation>
    <scope>NUCLEOTIDE SEQUENCE [LARGE SCALE GENOMIC DNA]</scope>
    <source>
        <strain evidence="9">JA-Hopewell-2020-01-JO</strain>
        <tissue evidence="9">Whole body</tissue>
    </source>
</reference>
<comment type="function">
    <text evidence="8">Part of the endoplasmic reticulum membrane protein complex (EMC) that enables the energy-independent insertion into endoplasmic reticulum membranes of newly synthesized membrane proteins. May be involved in Mg(2+) transport.</text>
</comment>
<evidence type="ECO:0000313" key="9">
    <source>
        <dbReference type="EMBL" id="KAL1497133.1"/>
    </source>
</evidence>
<dbReference type="Pfam" id="PF10270">
    <property type="entry name" value="MMgT"/>
    <property type="match status" value="1"/>
</dbReference>
<dbReference type="EMBL" id="JBDJPC010000006">
    <property type="protein sequence ID" value="KAL1497133.1"/>
    <property type="molecule type" value="Genomic_DNA"/>
</dbReference>
<keyword evidence="5 8" id="KW-0256">Endoplasmic reticulum</keyword>
<gene>
    <name evidence="9" type="ORF">ABEB36_008140</name>
</gene>
<organism evidence="9 10">
    <name type="scientific">Hypothenemus hampei</name>
    <name type="common">Coffee berry borer</name>
    <dbReference type="NCBI Taxonomy" id="57062"/>
    <lineage>
        <taxon>Eukaryota</taxon>
        <taxon>Metazoa</taxon>
        <taxon>Ecdysozoa</taxon>
        <taxon>Arthropoda</taxon>
        <taxon>Hexapoda</taxon>
        <taxon>Insecta</taxon>
        <taxon>Pterygota</taxon>
        <taxon>Neoptera</taxon>
        <taxon>Endopterygota</taxon>
        <taxon>Coleoptera</taxon>
        <taxon>Polyphaga</taxon>
        <taxon>Cucujiformia</taxon>
        <taxon>Curculionidae</taxon>
        <taxon>Scolytinae</taxon>
        <taxon>Hypothenemus</taxon>
    </lineage>
</organism>
<keyword evidence="7 8" id="KW-0472">Membrane</keyword>
<comment type="caution">
    <text evidence="9">The sequence shown here is derived from an EMBL/GenBank/DDBJ whole genome shotgun (WGS) entry which is preliminary data.</text>
</comment>
<evidence type="ECO:0000256" key="2">
    <source>
        <dbReference type="ARBA" id="ARBA00006109"/>
    </source>
</evidence>
<evidence type="ECO:0000256" key="8">
    <source>
        <dbReference type="RuleBase" id="RU367002"/>
    </source>
</evidence>
<dbReference type="Proteomes" id="UP001566132">
    <property type="component" value="Unassembled WGS sequence"/>
</dbReference>
<dbReference type="PANTHER" id="PTHR21181">
    <property type="match status" value="1"/>
</dbReference>
<comment type="subcellular location">
    <subcellularLocation>
        <location evidence="1">Endoplasmic reticulum membrane</location>
        <topology evidence="1">Multi-pass membrane protein</topology>
    </subcellularLocation>
    <subcellularLocation>
        <location evidence="8">Golgi apparatus membrane</location>
        <topology evidence="8">Multi-pass membrane protein</topology>
    </subcellularLocation>
    <subcellularLocation>
        <location evidence="8">Early endosome membrane</location>
        <topology evidence="8">Multi-pass membrane protein</topology>
    </subcellularLocation>
</comment>
<feature type="transmembrane region" description="Helical" evidence="8">
    <location>
        <begin position="7"/>
        <end position="24"/>
    </location>
</feature>
<dbReference type="InterPro" id="IPR018937">
    <property type="entry name" value="MMgT"/>
</dbReference>
<keyword evidence="8" id="KW-0333">Golgi apparatus</keyword>
<accession>A0ABD1EKZ2</accession>
<keyword evidence="6 8" id="KW-1133">Transmembrane helix</keyword>
<evidence type="ECO:0000256" key="4">
    <source>
        <dbReference type="ARBA" id="ARBA00022692"/>
    </source>
</evidence>
<evidence type="ECO:0000256" key="7">
    <source>
        <dbReference type="ARBA" id="ARBA00023136"/>
    </source>
</evidence>
<dbReference type="GO" id="GO:0000139">
    <property type="term" value="C:Golgi membrane"/>
    <property type="evidence" value="ECO:0007669"/>
    <property type="project" value="UniProtKB-SubCell"/>
</dbReference>
<evidence type="ECO:0000256" key="5">
    <source>
        <dbReference type="ARBA" id="ARBA00022824"/>
    </source>
</evidence>
<evidence type="ECO:0000256" key="3">
    <source>
        <dbReference type="ARBA" id="ARBA00011276"/>
    </source>
</evidence>